<dbReference type="EMBL" id="UOFA01000212">
    <property type="protein sequence ID" value="VAW45639.1"/>
    <property type="molecule type" value="Genomic_DNA"/>
</dbReference>
<dbReference type="InterPro" id="IPR036388">
    <property type="entry name" value="WH-like_DNA-bd_sf"/>
</dbReference>
<dbReference type="PROSITE" id="PS00374">
    <property type="entry name" value="MGMT"/>
    <property type="match status" value="1"/>
</dbReference>
<evidence type="ECO:0000256" key="5">
    <source>
        <dbReference type="ARBA" id="ARBA00022603"/>
    </source>
</evidence>
<dbReference type="Pfam" id="PF01035">
    <property type="entry name" value="DNA_binding_1"/>
    <property type="match status" value="1"/>
</dbReference>
<feature type="domain" description="Methylguanine DNA methyltransferase ribonuclease-like" evidence="11">
    <location>
        <begin position="9"/>
        <end position="74"/>
    </location>
</feature>
<evidence type="ECO:0000256" key="9">
    <source>
        <dbReference type="ARBA" id="ARBA00049348"/>
    </source>
</evidence>
<evidence type="ECO:0000256" key="1">
    <source>
        <dbReference type="ARBA" id="ARBA00001286"/>
    </source>
</evidence>
<dbReference type="AlphaFoldDB" id="A0A3B0W8I8"/>
<reference evidence="12" key="1">
    <citation type="submission" date="2018-06" db="EMBL/GenBank/DDBJ databases">
        <authorList>
            <person name="Zhirakovskaya E."/>
        </authorList>
    </citation>
    <scope>NUCLEOTIDE SEQUENCE</scope>
</reference>
<evidence type="ECO:0000259" key="11">
    <source>
        <dbReference type="Pfam" id="PF02870"/>
    </source>
</evidence>
<dbReference type="PANTHER" id="PTHR10815:SF5">
    <property type="entry name" value="METHYLATED-DNA--PROTEIN-CYSTEINE METHYLTRANSFERASE"/>
    <property type="match status" value="1"/>
</dbReference>
<dbReference type="EC" id="2.1.1.63" evidence="3"/>
<accession>A0A3B0W8I8</accession>
<evidence type="ECO:0000259" key="10">
    <source>
        <dbReference type="Pfam" id="PF01035"/>
    </source>
</evidence>
<gene>
    <name evidence="12" type="ORF">MNBD_GAMMA02-1393</name>
</gene>
<keyword evidence="5 12" id="KW-0489">Methyltransferase</keyword>
<comment type="similarity">
    <text evidence="2">Belongs to the MGMT family.</text>
</comment>
<evidence type="ECO:0000256" key="2">
    <source>
        <dbReference type="ARBA" id="ARBA00008711"/>
    </source>
</evidence>
<dbReference type="SUPFAM" id="SSF53155">
    <property type="entry name" value="Methylated DNA-protein cysteine methyltransferase domain"/>
    <property type="match status" value="1"/>
</dbReference>
<proteinExistence type="inferred from homology"/>
<dbReference type="HAMAP" id="MF_00772">
    <property type="entry name" value="OGT"/>
    <property type="match status" value="1"/>
</dbReference>
<dbReference type="InterPro" id="IPR008332">
    <property type="entry name" value="MethylG_MeTrfase_N"/>
</dbReference>
<keyword evidence="6 12" id="KW-0808">Transferase</keyword>
<dbReference type="InterPro" id="IPR014048">
    <property type="entry name" value="MethylDNA_cys_MeTrfase_DNA-bd"/>
</dbReference>
<dbReference type="InterPro" id="IPR036217">
    <property type="entry name" value="MethylDNA_cys_MeTrfase_DNAb"/>
</dbReference>
<dbReference type="InterPro" id="IPR023546">
    <property type="entry name" value="MGMT"/>
</dbReference>
<dbReference type="FunFam" id="1.10.10.10:FF:000214">
    <property type="entry name" value="Methylated-DNA--protein-cysteine methyltransferase"/>
    <property type="match status" value="1"/>
</dbReference>
<name>A0A3B0W8I8_9ZZZZ</name>
<evidence type="ECO:0000256" key="7">
    <source>
        <dbReference type="ARBA" id="ARBA00022763"/>
    </source>
</evidence>
<dbReference type="PANTHER" id="PTHR10815">
    <property type="entry name" value="METHYLATED-DNA--PROTEIN-CYSTEINE METHYLTRANSFERASE"/>
    <property type="match status" value="1"/>
</dbReference>
<keyword evidence="8" id="KW-0234">DNA repair</keyword>
<dbReference type="GO" id="GO:0003908">
    <property type="term" value="F:methylated-DNA-[protein]-cysteine S-methyltransferase activity"/>
    <property type="evidence" value="ECO:0007669"/>
    <property type="project" value="UniProtKB-EC"/>
</dbReference>
<dbReference type="GO" id="GO:0006281">
    <property type="term" value="P:DNA repair"/>
    <property type="evidence" value="ECO:0007669"/>
    <property type="project" value="UniProtKB-KW"/>
</dbReference>
<sequence>MNSPMIFTDYLDSDIGLLEITATEKGLASVYFAKGNLKHQAQKPVTPNLHTDLCKQQLGEYLNNQRQSFDLKFDQQGTPFQHQVWQALLTIPFGQVASYSDIAHQINNPKAVRAVGAANGKNPISIIVPCHRVIGANGTLTGYAGGLERKQWLLQHESQDMFKL</sequence>
<comment type="catalytic activity">
    <reaction evidence="1">
        <text>a 4-O-methyl-thymidine in DNA + L-cysteinyl-[protein] = a thymidine in DNA + S-methyl-L-cysteinyl-[protein]</text>
        <dbReference type="Rhea" id="RHEA:53428"/>
        <dbReference type="Rhea" id="RHEA-COMP:10131"/>
        <dbReference type="Rhea" id="RHEA-COMP:10132"/>
        <dbReference type="Rhea" id="RHEA-COMP:13555"/>
        <dbReference type="Rhea" id="RHEA-COMP:13556"/>
        <dbReference type="ChEBI" id="CHEBI:29950"/>
        <dbReference type="ChEBI" id="CHEBI:82612"/>
        <dbReference type="ChEBI" id="CHEBI:137386"/>
        <dbReference type="ChEBI" id="CHEBI:137387"/>
        <dbReference type="EC" id="2.1.1.63"/>
    </reaction>
</comment>
<dbReference type="NCBIfam" id="TIGR00589">
    <property type="entry name" value="ogt"/>
    <property type="match status" value="1"/>
</dbReference>
<feature type="domain" description="Methylated-DNA-[protein]-cysteine S-methyltransferase DNA binding" evidence="10">
    <location>
        <begin position="79"/>
        <end position="158"/>
    </location>
</feature>
<keyword evidence="7" id="KW-0227">DNA damage</keyword>
<keyword evidence="4" id="KW-0963">Cytoplasm</keyword>
<evidence type="ECO:0000256" key="4">
    <source>
        <dbReference type="ARBA" id="ARBA00022490"/>
    </source>
</evidence>
<organism evidence="12">
    <name type="scientific">hydrothermal vent metagenome</name>
    <dbReference type="NCBI Taxonomy" id="652676"/>
    <lineage>
        <taxon>unclassified sequences</taxon>
        <taxon>metagenomes</taxon>
        <taxon>ecological metagenomes</taxon>
    </lineage>
</organism>
<protein>
    <recommendedName>
        <fullName evidence="3">methylated-DNA--[protein]-cysteine S-methyltransferase</fullName>
        <ecNumber evidence="3">2.1.1.63</ecNumber>
    </recommendedName>
</protein>
<evidence type="ECO:0000313" key="12">
    <source>
        <dbReference type="EMBL" id="VAW45639.1"/>
    </source>
</evidence>
<dbReference type="SUPFAM" id="SSF46767">
    <property type="entry name" value="Methylated DNA-protein cysteine methyltransferase, C-terminal domain"/>
    <property type="match status" value="1"/>
</dbReference>
<dbReference type="GO" id="GO:0032259">
    <property type="term" value="P:methylation"/>
    <property type="evidence" value="ECO:0007669"/>
    <property type="project" value="UniProtKB-KW"/>
</dbReference>
<dbReference type="Gene3D" id="1.10.10.10">
    <property type="entry name" value="Winged helix-like DNA-binding domain superfamily/Winged helix DNA-binding domain"/>
    <property type="match status" value="1"/>
</dbReference>
<dbReference type="Gene3D" id="3.30.160.70">
    <property type="entry name" value="Methylated DNA-protein cysteine methyltransferase domain"/>
    <property type="match status" value="1"/>
</dbReference>
<dbReference type="InterPro" id="IPR001497">
    <property type="entry name" value="MethylDNA_cys_MeTrfase_AS"/>
</dbReference>
<evidence type="ECO:0000256" key="8">
    <source>
        <dbReference type="ARBA" id="ARBA00023204"/>
    </source>
</evidence>
<dbReference type="CDD" id="cd06445">
    <property type="entry name" value="ATase"/>
    <property type="match status" value="1"/>
</dbReference>
<evidence type="ECO:0000256" key="6">
    <source>
        <dbReference type="ARBA" id="ARBA00022679"/>
    </source>
</evidence>
<dbReference type="InterPro" id="IPR036631">
    <property type="entry name" value="MGMT_N_sf"/>
</dbReference>
<comment type="catalytic activity">
    <reaction evidence="9">
        <text>a 6-O-methyl-2'-deoxyguanosine in DNA + L-cysteinyl-[protein] = S-methyl-L-cysteinyl-[protein] + a 2'-deoxyguanosine in DNA</text>
        <dbReference type="Rhea" id="RHEA:24000"/>
        <dbReference type="Rhea" id="RHEA-COMP:10131"/>
        <dbReference type="Rhea" id="RHEA-COMP:10132"/>
        <dbReference type="Rhea" id="RHEA-COMP:11367"/>
        <dbReference type="Rhea" id="RHEA-COMP:11368"/>
        <dbReference type="ChEBI" id="CHEBI:29950"/>
        <dbReference type="ChEBI" id="CHEBI:82612"/>
        <dbReference type="ChEBI" id="CHEBI:85445"/>
        <dbReference type="ChEBI" id="CHEBI:85448"/>
        <dbReference type="EC" id="2.1.1.63"/>
    </reaction>
</comment>
<dbReference type="Pfam" id="PF02870">
    <property type="entry name" value="Methyltransf_1N"/>
    <property type="match status" value="1"/>
</dbReference>
<evidence type="ECO:0000256" key="3">
    <source>
        <dbReference type="ARBA" id="ARBA00011918"/>
    </source>
</evidence>